<evidence type="ECO:0000256" key="6">
    <source>
        <dbReference type="ARBA" id="ARBA00022723"/>
    </source>
</evidence>
<dbReference type="AlphaFoldDB" id="A0A6H0XPX9"/>
<reference evidence="14 15" key="1">
    <citation type="journal article" date="2016" name="Sci. Rep.">
        <title>Peltaster fructicola genome reveals evolution from an invasive phytopathogen to an ectophytic parasite.</title>
        <authorList>
            <person name="Xu C."/>
            <person name="Chen H."/>
            <person name="Gleason M.L."/>
            <person name="Xu J.R."/>
            <person name="Liu H."/>
            <person name="Zhang R."/>
            <person name="Sun G."/>
        </authorList>
    </citation>
    <scope>NUCLEOTIDE SEQUENCE [LARGE SCALE GENOMIC DNA]</scope>
    <source>
        <strain evidence="14 15">LNHT1506</strain>
    </source>
</reference>
<organism evidence="14 15">
    <name type="scientific">Peltaster fructicola</name>
    <dbReference type="NCBI Taxonomy" id="286661"/>
    <lineage>
        <taxon>Eukaryota</taxon>
        <taxon>Fungi</taxon>
        <taxon>Dikarya</taxon>
        <taxon>Ascomycota</taxon>
        <taxon>Pezizomycotina</taxon>
        <taxon>Dothideomycetes</taxon>
        <taxon>Dothideomycetes incertae sedis</taxon>
        <taxon>Peltaster</taxon>
    </lineage>
</organism>
<dbReference type="SUPFAM" id="SSF53244">
    <property type="entry name" value="MurD-like peptide ligases, peptide-binding domain"/>
    <property type="match status" value="1"/>
</dbReference>
<dbReference type="UniPathway" id="UPA00850"/>
<dbReference type="GO" id="GO:0006730">
    <property type="term" value="P:one-carbon metabolic process"/>
    <property type="evidence" value="ECO:0007669"/>
    <property type="project" value="UniProtKB-KW"/>
</dbReference>
<keyword evidence="9" id="KW-0460">Magnesium</keyword>
<dbReference type="GO" id="GO:0005829">
    <property type="term" value="C:cytosol"/>
    <property type="evidence" value="ECO:0007669"/>
    <property type="project" value="TreeGrafter"/>
</dbReference>
<dbReference type="PANTHER" id="PTHR11136">
    <property type="entry name" value="FOLYLPOLYGLUTAMATE SYNTHASE-RELATED"/>
    <property type="match status" value="1"/>
</dbReference>
<evidence type="ECO:0000256" key="8">
    <source>
        <dbReference type="ARBA" id="ARBA00022840"/>
    </source>
</evidence>
<accession>A0A6H0XPX9</accession>
<keyword evidence="6" id="KW-0479">Metal-binding</keyword>
<proteinExistence type="inferred from homology"/>
<dbReference type="GO" id="GO:0005524">
    <property type="term" value="F:ATP binding"/>
    <property type="evidence" value="ECO:0007669"/>
    <property type="project" value="UniProtKB-KW"/>
</dbReference>
<name>A0A6H0XPX9_9PEZI</name>
<keyword evidence="4" id="KW-0554">One-carbon metabolism</keyword>
<dbReference type="GO" id="GO:0005739">
    <property type="term" value="C:mitochondrion"/>
    <property type="evidence" value="ECO:0007669"/>
    <property type="project" value="TreeGrafter"/>
</dbReference>
<dbReference type="SUPFAM" id="SSF53623">
    <property type="entry name" value="MurD-like peptide ligases, catalytic domain"/>
    <property type="match status" value="1"/>
</dbReference>
<evidence type="ECO:0000313" key="15">
    <source>
        <dbReference type="Proteomes" id="UP000503462"/>
    </source>
</evidence>
<evidence type="ECO:0000256" key="9">
    <source>
        <dbReference type="ARBA" id="ARBA00022842"/>
    </source>
</evidence>
<evidence type="ECO:0000256" key="7">
    <source>
        <dbReference type="ARBA" id="ARBA00022741"/>
    </source>
</evidence>
<dbReference type="NCBIfam" id="TIGR01499">
    <property type="entry name" value="folC"/>
    <property type="match status" value="1"/>
</dbReference>
<evidence type="ECO:0000256" key="1">
    <source>
        <dbReference type="ARBA" id="ARBA00005150"/>
    </source>
</evidence>
<evidence type="ECO:0000256" key="3">
    <source>
        <dbReference type="ARBA" id="ARBA00013025"/>
    </source>
</evidence>
<dbReference type="Proteomes" id="UP000503462">
    <property type="component" value="Chromosome 2"/>
</dbReference>
<dbReference type="InterPro" id="IPR018109">
    <property type="entry name" value="Folylpolyglutamate_synth_CS"/>
</dbReference>
<dbReference type="PANTHER" id="PTHR11136:SF5">
    <property type="entry name" value="FOLYLPOLYGLUTAMATE SYNTHASE, MITOCHONDRIAL"/>
    <property type="match status" value="1"/>
</dbReference>
<dbReference type="InterPro" id="IPR001645">
    <property type="entry name" value="Folylpolyglutamate_synth"/>
</dbReference>
<feature type="region of interest" description="Disordered" evidence="13">
    <location>
        <begin position="24"/>
        <end position="50"/>
    </location>
</feature>
<keyword evidence="7" id="KW-0547">Nucleotide-binding</keyword>
<keyword evidence="5" id="KW-0436">Ligase</keyword>
<dbReference type="OrthoDB" id="5212574at2759"/>
<comment type="similarity">
    <text evidence="2">Belongs to the folylpolyglutamate synthase family.</text>
</comment>
<evidence type="ECO:0000256" key="2">
    <source>
        <dbReference type="ARBA" id="ARBA00008276"/>
    </source>
</evidence>
<comment type="pathway">
    <text evidence="1">Cofactor biosynthesis; tetrahydrofolylpolyglutamate biosynthesis.</text>
</comment>
<keyword evidence="15" id="KW-1185">Reference proteome</keyword>
<evidence type="ECO:0000256" key="5">
    <source>
        <dbReference type="ARBA" id="ARBA00022598"/>
    </source>
</evidence>
<comment type="catalytic activity">
    <reaction evidence="12">
        <text>(6S)-5,6,7,8-tetrahydrofolyl-(gamma-L-Glu)(n) + L-glutamate + ATP = (6S)-5,6,7,8-tetrahydrofolyl-(gamma-L-Glu)(n+1) + ADP + phosphate + H(+)</text>
        <dbReference type="Rhea" id="RHEA:10580"/>
        <dbReference type="Rhea" id="RHEA-COMP:14738"/>
        <dbReference type="Rhea" id="RHEA-COMP:14740"/>
        <dbReference type="ChEBI" id="CHEBI:15378"/>
        <dbReference type="ChEBI" id="CHEBI:29985"/>
        <dbReference type="ChEBI" id="CHEBI:30616"/>
        <dbReference type="ChEBI" id="CHEBI:43474"/>
        <dbReference type="ChEBI" id="CHEBI:141005"/>
        <dbReference type="ChEBI" id="CHEBI:456216"/>
        <dbReference type="EC" id="6.3.2.17"/>
    </reaction>
</comment>
<evidence type="ECO:0000256" key="10">
    <source>
        <dbReference type="ARBA" id="ARBA00030592"/>
    </source>
</evidence>
<dbReference type="GO" id="GO:0046872">
    <property type="term" value="F:metal ion binding"/>
    <property type="evidence" value="ECO:0007669"/>
    <property type="project" value="UniProtKB-KW"/>
</dbReference>
<evidence type="ECO:0000256" key="13">
    <source>
        <dbReference type="SAM" id="MobiDB-lite"/>
    </source>
</evidence>
<dbReference type="Gene3D" id="3.90.190.20">
    <property type="entry name" value="Mur ligase, C-terminal domain"/>
    <property type="match status" value="1"/>
</dbReference>
<dbReference type="PROSITE" id="PS01011">
    <property type="entry name" value="FOLYLPOLYGLU_SYNT_1"/>
    <property type="match status" value="1"/>
</dbReference>
<dbReference type="EMBL" id="CP051140">
    <property type="protein sequence ID" value="QIW96816.1"/>
    <property type="molecule type" value="Genomic_DNA"/>
</dbReference>
<dbReference type="InterPro" id="IPR036615">
    <property type="entry name" value="Mur_ligase_C_dom_sf"/>
</dbReference>
<protein>
    <recommendedName>
        <fullName evidence="3">tetrahydrofolate synthase</fullName>
        <ecNumber evidence="3">6.3.2.17</ecNumber>
    </recommendedName>
    <alternativeName>
        <fullName evidence="11">Folylpoly-gamma-glutamate synthetase</fullName>
    </alternativeName>
    <alternativeName>
        <fullName evidence="10">Tetrahydrofolylpolyglutamate synthase</fullName>
    </alternativeName>
</protein>
<gene>
    <name evidence="14" type="ORF">AMS68_002334</name>
</gene>
<evidence type="ECO:0000313" key="14">
    <source>
        <dbReference type="EMBL" id="QIW96816.1"/>
    </source>
</evidence>
<dbReference type="EC" id="6.3.2.17" evidence="3"/>
<dbReference type="InterPro" id="IPR036565">
    <property type="entry name" value="Mur-like_cat_sf"/>
</dbReference>
<keyword evidence="8" id="KW-0067">ATP-binding</keyword>
<dbReference type="Gene3D" id="3.40.1190.10">
    <property type="entry name" value="Mur-like, catalytic domain"/>
    <property type="match status" value="1"/>
</dbReference>
<evidence type="ECO:0000256" key="11">
    <source>
        <dbReference type="ARBA" id="ARBA00030876"/>
    </source>
</evidence>
<sequence>MVRTSSFNESAGNYQEALRLLANRRRQARPARSSREEQRPSPVQHVTPDLRGRPSIVGMRRWLQLLGHSDADIKALNVIHVAGTKGKGSTCAFTEVLLRTHGRRTGFPSKLGLYTSPHLISPLERIRINFDPLSEDRFAEYFFEVYRTLEHSREVDDFDKAPRYLQLWALVAFHAFIKEKVDVAIIETHHGGEYDATNFVEQPAVTVVTTLGMDHVDQLGPTLSNIAWHKAGIFKPGAMAITAPQANEAVMVLQQRAAEKNVALEVASIGGEMSKAMAGLPAEVLRVNCSVALLASNAYLQTVEQPTLTPSDIVQGIAEFAWPGRFQQLREGQRQWYLDAAHNELSMEKAAQWFSEATRCGDGPDKSNILVFSHISSNRDGGKVLRSLLGTLKAHKVDFVEVILTTYARSAQKQNQNNDHAPGTLLQTAESVSELWKTYSEILLEHYPDAKLSTVPTIDAAVRLVQTRDATRIFATGSQHLLGGILQILPDGRS</sequence>
<dbReference type="GO" id="GO:0004326">
    <property type="term" value="F:tetrahydrofolylpolyglutamate synthase activity"/>
    <property type="evidence" value="ECO:0007669"/>
    <property type="project" value="UniProtKB-EC"/>
</dbReference>
<evidence type="ECO:0000256" key="12">
    <source>
        <dbReference type="ARBA" id="ARBA00047493"/>
    </source>
</evidence>
<evidence type="ECO:0000256" key="4">
    <source>
        <dbReference type="ARBA" id="ARBA00022563"/>
    </source>
</evidence>